<dbReference type="EMBL" id="JAUESC010000383">
    <property type="protein sequence ID" value="KAK0585729.1"/>
    <property type="molecule type" value="Genomic_DNA"/>
</dbReference>
<evidence type="ECO:0000256" key="1">
    <source>
        <dbReference type="SAM" id="MobiDB-lite"/>
    </source>
</evidence>
<proteinExistence type="predicted"/>
<keyword evidence="3" id="KW-1185">Reference proteome</keyword>
<protein>
    <submittedName>
        <fullName evidence="2">Uncharacterized protein</fullName>
    </submittedName>
</protein>
<reference evidence="2" key="1">
    <citation type="journal article" date="2022" name="Plant J.">
        <title>Strategies of tolerance reflected in two North American maple genomes.</title>
        <authorList>
            <person name="McEvoy S.L."/>
            <person name="Sezen U.U."/>
            <person name="Trouern-Trend A."/>
            <person name="McMahon S.M."/>
            <person name="Schaberg P.G."/>
            <person name="Yang J."/>
            <person name="Wegrzyn J.L."/>
            <person name="Swenson N.G."/>
        </authorList>
    </citation>
    <scope>NUCLEOTIDE SEQUENCE</scope>
    <source>
        <strain evidence="2">NS2018</strain>
    </source>
</reference>
<comment type="caution">
    <text evidence="2">The sequence shown here is derived from an EMBL/GenBank/DDBJ whole genome shotgun (WGS) entry which is preliminary data.</text>
</comment>
<dbReference type="Proteomes" id="UP001168877">
    <property type="component" value="Unassembled WGS sequence"/>
</dbReference>
<feature type="compositionally biased region" description="Basic and acidic residues" evidence="1">
    <location>
        <begin position="19"/>
        <end position="52"/>
    </location>
</feature>
<name>A0AA39VHR7_ACESA</name>
<feature type="region of interest" description="Disordered" evidence="1">
    <location>
        <begin position="17"/>
        <end position="70"/>
    </location>
</feature>
<accession>A0AA39VHR7</accession>
<feature type="region of interest" description="Disordered" evidence="1">
    <location>
        <begin position="181"/>
        <end position="241"/>
    </location>
</feature>
<organism evidence="2 3">
    <name type="scientific">Acer saccharum</name>
    <name type="common">Sugar maple</name>
    <dbReference type="NCBI Taxonomy" id="4024"/>
    <lineage>
        <taxon>Eukaryota</taxon>
        <taxon>Viridiplantae</taxon>
        <taxon>Streptophyta</taxon>
        <taxon>Embryophyta</taxon>
        <taxon>Tracheophyta</taxon>
        <taxon>Spermatophyta</taxon>
        <taxon>Magnoliopsida</taxon>
        <taxon>eudicotyledons</taxon>
        <taxon>Gunneridae</taxon>
        <taxon>Pentapetalae</taxon>
        <taxon>rosids</taxon>
        <taxon>malvids</taxon>
        <taxon>Sapindales</taxon>
        <taxon>Sapindaceae</taxon>
        <taxon>Hippocastanoideae</taxon>
        <taxon>Acereae</taxon>
        <taxon>Acer</taxon>
    </lineage>
</organism>
<evidence type="ECO:0000313" key="2">
    <source>
        <dbReference type="EMBL" id="KAK0585729.1"/>
    </source>
</evidence>
<reference evidence="2" key="2">
    <citation type="submission" date="2023-06" db="EMBL/GenBank/DDBJ databases">
        <authorList>
            <person name="Swenson N.G."/>
            <person name="Wegrzyn J.L."/>
            <person name="Mcevoy S.L."/>
        </authorList>
    </citation>
    <scope>NUCLEOTIDE SEQUENCE</scope>
    <source>
        <strain evidence="2">NS2018</strain>
        <tissue evidence="2">Leaf</tissue>
    </source>
</reference>
<gene>
    <name evidence="2" type="ORF">LWI29_033194</name>
</gene>
<feature type="compositionally biased region" description="Basic and acidic residues" evidence="1">
    <location>
        <begin position="217"/>
        <end position="241"/>
    </location>
</feature>
<dbReference type="AlphaFoldDB" id="A0AA39VHR7"/>
<evidence type="ECO:0000313" key="3">
    <source>
        <dbReference type="Proteomes" id="UP001168877"/>
    </source>
</evidence>
<sequence>MQRVDRSNMDVSCRSINNETRHINTTDSRGHMTDEGIRKTDNGSQNVREDGNRNGVNGGERRSDGDVGNVEPMMTNTLKEQIAQKEMDEGQFNALQNMDNMHDVHVGILNTTMISGSVVNNIEVWGGLIFESLVLEKKRINRASMDCNSGVKRNSKRLKNKRKEEREQLCSVLKRKKREKREEQNLGFWKSKKREETSSRRGRGNRPAAEEEIDADGGERMRDGEQFWGTHGDRRTSDGGE</sequence>